<evidence type="ECO:0000313" key="2">
    <source>
        <dbReference type="EMBL" id="MES1920475.1"/>
    </source>
</evidence>
<name>A0ABV2ALB8_9EUKA</name>
<proteinExistence type="predicted"/>
<evidence type="ECO:0000256" key="1">
    <source>
        <dbReference type="SAM" id="Phobius"/>
    </source>
</evidence>
<keyword evidence="1" id="KW-0812">Transmembrane</keyword>
<accession>A0ABV2ALB8</accession>
<feature type="non-terminal residue" evidence="2">
    <location>
        <position position="176"/>
    </location>
</feature>
<organism evidence="2 3">
    <name type="scientific">Bonamia ostreae</name>
    <dbReference type="NCBI Taxonomy" id="126728"/>
    <lineage>
        <taxon>Eukaryota</taxon>
        <taxon>Sar</taxon>
        <taxon>Rhizaria</taxon>
        <taxon>Endomyxa</taxon>
        <taxon>Ascetosporea</taxon>
        <taxon>Haplosporida</taxon>
        <taxon>Bonamia</taxon>
    </lineage>
</organism>
<protein>
    <submittedName>
        <fullName evidence="2">Uncharacterized protein</fullName>
    </submittedName>
</protein>
<dbReference type="EMBL" id="JBDODL010000689">
    <property type="protein sequence ID" value="MES1920475.1"/>
    <property type="molecule type" value="Genomic_DNA"/>
</dbReference>
<gene>
    <name evidence="2" type="ORF">MHBO_002140</name>
</gene>
<keyword evidence="3" id="KW-1185">Reference proteome</keyword>
<keyword evidence="1" id="KW-1133">Transmembrane helix</keyword>
<feature type="transmembrane region" description="Helical" evidence="1">
    <location>
        <begin position="131"/>
        <end position="154"/>
    </location>
</feature>
<sequence length="176" mass="20556">MDAKKSKKQHFKKQNLSLKSQLDNPKILQKLQKQQIVHREEIPLEKKAPLFLHLPQYNSSNQIIAHAAKYKDVVPEGIVRFCVHRSKQIWKESEQNIIELFSAIKIFFSNYKPLETAQQGIKTDLEIKTNFIIQFVSDCIGISIAFYILLGHFVQQSNCIDFSIFVVINKDNFQFF</sequence>
<reference evidence="2 3" key="1">
    <citation type="journal article" date="2024" name="BMC Biol.">
        <title>Comparative genomics of Ascetosporea gives new insight into the evolutionary basis for animal parasitism in Rhizaria.</title>
        <authorList>
            <person name="Hiltunen Thoren M."/>
            <person name="Onut-Brannstrom I."/>
            <person name="Alfjorden A."/>
            <person name="Peckova H."/>
            <person name="Swords F."/>
            <person name="Hooper C."/>
            <person name="Holzer A.S."/>
            <person name="Bass D."/>
            <person name="Burki F."/>
        </authorList>
    </citation>
    <scope>NUCLEOTIDE SEQUENCE [LARGE SCALE GENOMIC DNA]</scope>
    <source>
        <strain evidence="2">20-A016</strain>
    </source>
</reference>
<comment type="caution">
    <text evidence="2">The sequence shown here is derived from an EMBL/GenBank/DDBJ whole genome shotgun (WGS) entry which is preliminary data.</text>
</comment>
<dbReference type="Proteomes" id="UP001439008">
    <property type="component" value="Unassembled WGS sequence"/>
</dbReference>
<keyword evidence="1" id="KW-0472">Membrane</keyword>
<evidence type="ECO:0000313" key="3">
    <source>
        <dbReference type="Proteomes" id="UP001439008"/>
    </source>
</evidence>